<dbReference type="InterPro" id="IPR018642">
    <property type="entry name" value="DUF2066"/>
</dbReference>
<organism evidence="1">
    <name type="scientific">hydrothermal vent metagenome</name>
    <dbReference type="NCBI Taxonomy" id="652676"/>
    <lineage>
        <taxon>unclassified sequences</taxon>
        <taxon>metagenomes</taxon>
        <taxon>ecological metagenomes</taxon>
    </lineage>
</organism>
<accession>A0A3B0RMD6</accession>
<gene>
    <name evidence="1" type="ORF">MNBD_ALPHA06-305</name>
</gene>
<name>A0A3B0RMD6_9ZZZZ</name>
<reference evidence="1" key="1">
    <citation type="submission" date="2018-06" db="EMBL/GenBank/DDBJ databases">
        <authorList>
            <person name="Zhirakovskaya E."/>
        </authorList>
    </citation>
    <scope>NUCLEOTIDE SEQUENCE</scope>
</reference>
<protein>
    <recommendedName>
        <fullName evidence="2">DUF2066 domain-containing protein</fullName>
    </recommendedName>
</protein>
<dbReference type="Pfam" id="PF09839">
    <property type="entry name" value="DUF2066"/>
    <property type="match status" value="1"/>
</dbReference>
<dbReference type="EMBL" id="UOEE01000096">
    <property type="protein sequence ID" value="VAV89866.1"/>
    <property type="molecule type" value="Genomic_DNA"/>
</dbReference>
<sequence length="368" mass="40586">MKLLQLILLVTGLFVVFAGAASADVFTVSNVAIDGYGASVTEARKAAIRTGTKDAANLLIERLTLQNDRLNAGWEQMDADIAAQMVAGIQIRNEQRSDRRYLGLLQVSFDRQRVRDFLNAQQIPFVEAQKANALVLPVWATEDGDVLWSENLWWQTWANAAPNHDLTPLNLPLADLGDRQAITALEAKLLNSDALLQIAARYDVQQIIVAIASVTAPVPALDTVPTPVLQRVRIEVSIVDWDANQRPRIRNFDIYAEGDNLRQAYQIARTGIISDLQQQWKSLAVVRTGTMTKVRITASFANQTEWQRISKALAGSSLVREARLDALSNDGALMMVTYVGTRAQLAVQLAQSGVEYVDTEIGPVARVR</sequence>
<dbReference type="AlphaFoldDB" id="A0A3B0RMD6"/>
<evidence type="ECO:0000313" key="1">
    <source>
        <dbReference type="EMBL" id="VAV89866.1"/>
    </source>
</evidence>
<proteinExistence type="predicted"/>
<evidence type="ECO:0008006" key="2">
    <source>
        <dbReference type="Google" id="ProtNLM"/>
    </source>
</evidence>